<feature type="compositionally biased region" description="Basic and acidic residues" evidence="8">
    <location>
        <begin position="1557"/>
        <end position="1575"/>
    </location>
</feature>
<gene>
    <name evidence="12" type="primary">LOC123424548</name>
</gene>
<evidence type="ECO:0000256" key="3">
    <source>
        <dbReference type="ARBA" id="ARBA00022737"/>
    </source>
</evidence>
<evidence type="ECO:0000256" key="4">
    <source>
        <dbReference type="ARBA" id="ARBA00022741"/>
    </source>
</evidence>
<feature type="compositionally biased region" description="Polar residues" evidence="8">
    <location>
        <begin position="1610"/>
        <end position="1631"/>
    </location>
</feature>
<sequence length="1881" mass="212725">MAELASGAVSSLLGLLRSEALLLSRVGSDSEFIKEEMESMHSFLEHLARTAPRAGGGGHDEQVRTWMKQVRDLAHDCSNCIDLYLRRGDPAVYRARAGRWRYIWWASWLVQRMVAQHNAAIRLRELKERARDVGKRRLRYGVEIPRKEASASLPLSSQAAVTEDKEEEEDDDDYQNQAADDSDSRHRALEPRLLEEYCDEKLANWLETNKAKSITSIAIVVPDDTEDISAVARGSSSLATADFTCKVWVNLSALHLPWDLPLLSSEILSYILHDCEQQATRQGEMKGWERDPIPREQVYHYKHNLMCEIWDMIYGGEIYKKIDEIKNKVGEVDAGKIEGVDRKKVEENKCLGILLRALRLRLSEADMCVPLSLEEAIEGTASKLQTHMEAGESNLKIRLHATQYKDILHKVFLANKPPQHQQVQEATTSATMLISEDHIKQIIHNQKITLDIIMGLLPKPQQLLEDTSTKEQATDVAASVIEQHKENNSMDMSGEASNAAAASVITETKEKTKEVSEEVTRAIASAVMKGTGKMEKSGEATRDIADALVKETKEKLKELSGEVTSAIAAAVIKETKEKMKEMKITSAIVAAVIKEAKEKMEEIVSGEVEATSGFAAAVKETKDKMFQILWRMEDQLHIKGIVDKIKLRLENKKTLIILQDDKDYVSAKSVWEETRNALNLVGCADGSAVIVCTKNSQMAKEFCHPPEVEPITCSLVGLYYDTVLELTKARTNNGNDGYTPSILREILAKCHPHEFCMKIFTYALYDNPNRSYEELRKLHEDLVPHKTFGSKAKKMIKFSYKDLPREHKTCLLYLAIFPQGHNIKRSTLIGRWVTEGLITKQDWATAVHHAEQCFDTLIKRGLLFPREIGAAGKVKSCMVGDQVHGFITKVANKEHILDARLSDLWARHFSIFSGLRLRASDGIENFVRKLPKYSPQLPLLKVLDLEGTKCFDKSHYLRNICNKILLLKYLSLRGTNVRYLPSEINNLHELEVLDIRETMVHEHATRDVLLLKLRRFLANRVDPSSILNDKSPRFPVQIPFKIEKMENLEVLSSVKASGDGRELKEIKNLWQLRKLSVVIKDRHTHLTRLLQAISDLNDCLRSLSVTISSNTRTKSILSSKEQHPIDMHRWLRQTPKNLESLSINGVTQMGKLLEPLAKGSDELAKVTLTGTLLKQDDLMVLAVLPKLHSVRLRANAYNEIKLTFKKEEFPQLKYFVVEGPNMTETDIKFDDGATVELERIVLSLTNIRFLNGIDNLPKLKELELEGNQFLLSFSEGEASTEQSIERNSLERTTESREPEQNINSGSAEQNKNDRATEGNTQSRAPEQNRESRAPEQNTEMRAGITQSGDPEQSNDREAPEQDSQSIAPKEITEINTEQKTESRAPDQSTQRIPTEGITKSGDPEQSNERNAPEQESQSTAPKKNTEIGTEQNSESRALDQNTERRAAEEIAQSGELEQTNEYKAPEKDSQSTTPKQNTEKRTDQNSESRALDQNIESRATEGIAQSGDPDQTNEHKAPEQDSQSTTPKQNTEIRTDQNSESRALDQNTESRATEGIAHSRDPEQSNEHNVHEQDSKSVSPKENTEIRAEKNIESGLLDENTESKVVEGNTRITSSKQNLKSGVPEKNNQSSDLEHNAVERAEKNFESTFIFKKEKFQHLKYFRVEDSRMINIIFESGAAPELKKIALSLTNKRSKLSGVCGLPKLKEIELKGDKFLLSLFNKVDQIAKITLRDTQLKQEDMQILARKKNLHCLELSDNSYDKGHLAFKEDEFPTLDLLIVECPTISSISFTKDSAPKIERIVWSFNEMKSLSGIDNLPRLKEIECIGDHIPHQVRKDIAAHKAQPNLTHKKRPAKETSTIEEDDDTRFSPISRFLKIKNRR</sequence>
<evidence type="ECO:0000259" key="10">
    <source>
        <dbReference type="Pfam" id="PF23559"/>
    </source>
</evidence>
<dbReference type="InterPro" id="IPR036388">
    <property type="entry name" value="WH-like_DNA-bd_sf"/>
</dbReference>
<feature type="domain" description="Disease resistance R13L4/SHOC-2-like LRR" evidence="11">
    <location>
        <begin position="929"/>
        <end position="1265"/>
    </location>
</feature>
<feature type="region of interest" description="Disordered" evidence="8">
    <location>
        <begin position="151"/>
        <end position="185"/>
    </location>
</feature>
<feature type="compositionally biased region" description="Basic and acidic residues" evidence="8">
    <location>
        <begin position="1283"/>
        <end position="1299"/>
    </location>
</feature>
<evidence type="ECO:0008006" key="14">
    <source>
        <dbReference type="Google" id="ProtNLM"/>
    </source>
</evidence>
<evidence type="ECO:0000256" key="8">
    <source>
        <dbReference type="SAM" id="MobiDB-lite"/>
    </source>
</evidence>
<dbReference type="Pfam" id="PF23598">
    <property type="entry name" value="LRR_14"/>
    <property type="match status" value="1"/>
</dbReference>
<dbReference type="Pfam" id="PF18052">
    <property type="entry name" value="Rx_N"/>
    <property type="match status" value="1"/>
</dbReference>
<feature type="compositionally biased region" description="Acidic residues" evidence="8">
    <location>
        <begin position="164"/>
        <end position="174"/>
    </location>
</feature>
<dbReference type="InterPro" id="IPR044974">
    <property type="entry name" value="Disease_R_plants"/>
</dbReference>
<evidence type="ECO:0000313" key="13">
    <source>
        <dbReference type="Proteomes" id="UP000011116"/>
    </source>
</evidence>
<reference evidence="12" key="3">
    <citation type="submission" date="2022-01" db="UniProtKB">
        <authorList>
            <consortium name="EnsemblPlants"/>
        </authorList>
    </citation>
    <scope>IDENTIFICATION</scope>
    <source>
        <strain evidence="12">subsp. vulgare</strain>
    </source>
</reference>
<dbReference type="GO" id="GO:0002758">
    <property type="term" value="P:innate immune response-activating signaling pathway"/>
    <property type="evidence" value="ECO:0007669"/>
    <property type="project" value="UniProtKB-ARBA"/>
</dbReference>
<name>A0A8I6XBY1_HORVV</name>
<evidence type="ECO:0000313" key="12">
    <source>
        <dbReference type="EnsemblPlants" id="HORVU.MOREX.r3.2HG0105900.1.CDS1"/>
    </source>
</evidence>
<dbReference type="GO" id="GO:0042742">
    <property type="term" value="P:defense response to bacterium"/>
    <property type="evidence" value="ECO:0007669"/>
    <property type="project" value="UniProtKB-ARBA"/>
</dbReference>
<evidence type="ECO:0000259" key="11">
    <source>
        <dbReference type="Pfam" id="PF23598"/>
    </source>
</evidence>
<feature type="compositionally biased region" description="Polar residues" evidence="8">
    <location>
        <begin position="1413"/>
        <end position="1440"/>
    </location>
</feature>
<evidence type="ECO:0000256" key="7">
    <source>
        <dbReference type="SAM" id="Coils"/>
    </source>
</evidence>
<feature type="domain" description="Disease resistance N-terminal" evidence="9">
    <location>
        <begin position="7"/>
        <end position="87"/>
    </location>
</feature>
<keyword evidence="3" id="KW-0677">Repeat</keyword>
<evidence type="ECO:0000256" key="2">
    <source>
        <dbReference type="ARBA" id="ARBA00022614"/>
    </source>
</evidence>
<feature type="domain" description="Disease resistance protein winged helix" evidence="10">
    <location>
        <begin position="816"/>
        <end position="886"/>
    </location>
</feature>
<dbReference type="Gramene" id="HORVU.MOREX.r3.2HG0105900.1">
    <property type="protein sequence ID" value="HORVU.MOREX.r3.2HG0105900.1.CDS1"/>
    <property type="gene ID" value="HORVU.MOREX.r3.2HG0105900"/>
</dbReference>
<dbReference type="InterPro" id="IPR032675">
    <property type="entry name" value="LRR_dom_sf"/>
</dbReference>
<dbReference type="Gene3D" id="1.10.10.10">
    <property type="entry name" value="Winged helix-like DNA-binding domain superfamily/Winged helix DNA-binding domain"/>
    <property type="match status" value="1"/>
</dbReference>
<dbReference type="EnsemblPlants" id="HORVU.MOREX.r3.2HG0105900.1">
    <property type="protein sequence ID" value="HORVU.MOREX.r3.2HG0105900.1.CDS1"/>
    <property type="gene ID" value="HORVU.MOREX.r3.2HG0105900"/>
</dbReference>
<dbReference type="Pfam" id="PF23559">
    <property type="entry name" value="WHD_DRP"/>
    <property type="match status" value="1"/>
</dbReference>
<feature type="compositionally biased region" description="Basic and acidic residues" evidence="8">
    <location>
        <begin position="1370"/>
        <end position="1384"/>
    </location>
</feature>
<feature type="compositionally biased region" description="Basic and acidic residues" evidence="8">
    <location>
        <begin position="1582"/>
        <end position="1592"/>
    </location>
</feature>
<dbReference type="KEGG" id="hvg:123424548"/>
<dbReference type="InterPro" id="IPR041118">
    <property type="entry name" value="Rx_N"/>
</dbReference>
<dbReference type="InterPro" id="IPR058922">
    <property type="entry name" value="WHD_DRP"/>
</dbReference>
<feature type="coiled-coil region" evidence="7">
    <location>
        <begin position="542"/>
        <end position="569"/>
    </location>
</feature>
<dbReference type="Gramene" id="HORVU.MOREX.r2.2HG0086960.1">
    <property type="protein sequence ID" value="HORVU.MOREX.r2.2HG0086960.1.CDS.1"/>
    <property type="gene ID" value="HORVU.MOREX.r2.2HG0086960"/>
</dbReference>
<feature type="compositionally biased region" description="Low complexity" evidence="8">
    <location>
        <begin position="151"/>
        <end position="160"/>
    </location>
</feature>
<dbReference type="SUPFAM" id="SSF52540">
    <property type="entry name" value="P-loop containing nucleoside triphosphate hydrolases"/>
    <property type="match status" value="1"/>
</dbReference>
<dbReference type="InterPro" id="IPR027417">
    <property type="entry name" value="P-loop_NTPase"/>
</dbReference>
<accession>A0A8I6XBY1</accession>
<feature type="compositionally biased region" description="Polar residues" evidence="8">
    <location>
        <begin position="1300"/>
        <end position="1309"/>
    </location>
</feature>
<dbReference type="GeneID" id="123424548"/>
<feature type="region of interest" description="Disordered" evidence="8">
    <location>
        <begin position="1841"/>
        <end position="1865"/>
    </location>
</feature>
<dbReference type="PANTHER" id="PTHR23155">
    <property type="entry name" value="DISEASE RESISTANCE PROTEIN RP"/>
    <property type="match status" value="1"/>
</dbReference>
<comment type="similarity">
    <text evidence="1">Belongs to the disease resistance NB-LRR family.</text>
</comment>
<keyword evidence="2" id="KW-0433">Leucine-rich repeat</keyword>
<evidence type="ECO:0000256" key="1">
    <source>
        <dbReference type="ARBA" id="ARBA00008894"/>
    </source>
</evidence>
<dbReference type="InterPro" id="IPR038005">
    <property type="entry name" value="RX-like_CC"/>
</dbReference>
<dbReference type="Gene3D" id="3.80.10.10">
    <property type="entry name" value="Ribonuclease Inhibitor"/>
    <property type="match status" value="2"/>
</dbReference>
<evidence type="ECO:0000259" key="9">
    <source>
        <dbReference type="Pfam" id="PF18052"/>
    </source>
</evidence>
<dbReference type="InterPro" id="IPR055414">
    <property type="entry name" value="LRR_R13L4/SHOC2-like"/>
</dbReference>
<feature type="compositionally biased region" description="Basic and acidic residues" evidence="8">
    <location>
        <begin position="1477"/>
        <end position="1490"/>
    </location>
</feature>
<dbReference type="PANTHER" id="PTHR23155:SF1062">
    <property type="entry name" value="OS11G0579400 PROTEIN"/>
    <property type="match status" value="1"/>
</dbReference>
<feature type="region of interest" description="Disordered" evidence="8">
    <location>
        <begin position="1275"/>
        <end position="1634"/>
    </location>
</feature>
<keyword evidence="4" id="KW-0547">Nucleotide-binding</keyword>
<organism evidence="12 13">
    <name type="scientific">Hordeum vulgare subsp. vulgare</name>
    <name type="common">Domesticated barley</name>
    <dbReference type="NCBI Taxonomy" id="112509"/>
    <lineage>
        <taxon>Eukaryota</taxon>
        <taxon>Viridiplantae</taxon>
        <taxon>Streptophyta</taxon>
        <taxon>Embryophyta</taxon>
        <taxon>Tracheophyta</taxon>
        <taxon>Spermatophyta</taxon>
        <taxon>Magnoliopsida</taxon>
        <taxon>Liliopsida</taxon>
        <taxon>Poales</taxon>
        <taxon>Poaceae</taxon>
        <taxon>BOP clade</taxon>
        <taxon>Pooideae</taxon>
        <taxon>Triticodae</taxon>
        <taxon>Triticeae</taxon>
        <taxon>Hordeinae</taxon>
        <taxon>Hordeum</taxon>
    </lineage>
</organism>
<dbReference type="Gene3D" id="1.20.5.4130">
    <property type="match status" value="1"/>
</dbReference>
<protein>
    <recommendedName>
        <fullName evidence="14">Rx N-terminal domain-containing protein</fullName>
    </recommendedName>
</protein>
<dbReference type="SUPFAM" id="SSF52058">
    <property type="entry name" value="L domain-like"/>
    <property type="match status" value="2"/>
</dbReference>
<dbReference type="FunFam" id="1.10.10.10:FF:000322">
    <property type="entry name" value="Probable disease resistance protein At1g63360"/>
    <property type="match status" value="1"/>
</dbReference>
<keyword evidence="5" id="KW-0611">Plant defense</keyword>
<dbReference type="CDD" id="cd14798">
    <property type="entry name" value="RX-CC_like"/>
    <property type="match status" value="1"/>
</dbReference>
<evidence type="ECO:0000256" key="6">
    <source>
        <dbReference type="ARBA" id="ARBA00023054"/>
    </source>
</evidence>
<dbReference type="RefSeq" id="XP_044964113.1">
    <property type="nucleotide sequence ID" value="XM_045108178.1"/>
</dbReference>
<evidence type="ECO:0000256" key="5">
    <source>
        <dbReference type="ARBA" id="ARBA00022821"/>
    </source>
</evidence>
<reference evidence="13" key="1">
    <citation type="journal article" date="2012" name="Nature">
        <title>A physical, genetic and functional sequence assembly of the barley genome.</title>
        <authorList>
            <consortium name="The International Barley Genome Sequencing Consortium"/>
            <person name="Mayer K.F."/>
            <person name="Waugh R."/>
            <person name="Brown J.W."/>
            <person name="Schulman A."/>
            <person name="Langridge P."/>
            <person name="Platzer M."/>
            <person name="Fincher G.B."/>
            <person name="Muehlbauer G.J."/>
            <person name="Sato K."/>
            <person name="Close T.J."/>
            <person name="Wise R.P."/>
            <person name="Stein N."/>
        </authorList>
    </citation>
    <scope>NUCLEOTIDE SEQUENCE [LARGE SCALE GENOMIC DNA]</scope>
    <source>
        <strain evidence="13">cv. Morex</strain>
    </source>
</reference>
<feature type="compositionally biased region" description="Polar residues" evidence="8">
    <location>
        <begin position="1520"/>
        <end position="1530"/>
    </location>
</feature>
<feature type="compositionally biased region" description="Basic and acidic residues" evidence="8">
    <location>
        <begin position="1531"/>
        <end position="1543"/>
    </location>
</feature>
<keyword evidence="6 7" id="KW-0175">Coiled coil</keyword>
<reference evidence="12" key="2">
    <citation type="submission" date="2020-10" db="EMBL/GenBank/DDBJ databases">
        <authorList>
            <person name="Scholz U."/>
            <person name="Mascher M."/>
            <person name="Fiebig A."/>
        </authorList>
    </citation>
    <scope>NUCLEOTIDE SEQUENCE [LARGE SCALE GENOMIC DNA]</scope>
    <source>
        <strain evidence="12">cv. Morex</strain>
    </source>
</reference>
<dbReference type="Proteomes" id="UP000011116">
    <property type="component" value="Chromosome 2H"/>
</dbReference>
<dbReference type="GO" id="GO:0000166">
    <property type="term" value="F:nucleotide binding"/>
    <property type="evidence" value="ECO:0007669"/>
    <property type="project" value="UniProtKB-KW"/>
</dbReference>
<dbReference type="OrthoDB" id="673262at2759"/>
<dbReference type="GO" id="GO:0009626">
    <property type="term" value="P:plant-type hypersensitive response"/>
    <property type="evidence" value="ECO:0007669"/>
    <property type="project" value="UniProtKB-ARBA"/>
</dbReference>
<proteinExistence type="inferred from homology"/>
<feature type="compositionally biased region" description="Polar residues" evidence="8">
    <location>
        <begin position="1334"/>
        <end position="1351"/>
    </location>
</feature>
<keyword evidence="13" id="KW-1185">Reference proteome</keyword>